<evidence type="ECO:0000313" key="2">
    <source>
        <dbReference type="Proteomes" id="UP000800094"/>
    </source>
</evidence>
<sequence>MDITDLHISAGYNLQAFERYIVDNRTLNRRVPTIFQIGCIGRDGKVMGAPNCSVKKVDEELARLIQGSLIFCAGDRHLDMTDFRNIVDHLRWSYYIQFDINGIVEAPTVEGVKVSCYGDSVFCHRPAYEPFEVSVKDLEDSTPLMTVPVTDVIGIPMAVAPSPLALPWRGRHSIHYDHAAHNLRFSLLNPNFIGGCVGTPVLARKDRKPLHVAHVHALVGYCQMVGARLHTETVPQNAAVYKTRAQHLLTHASRDDFAEFYRQWLGKEQNRQYRGVLSPYEI</sequence>
<organism evidence="1 2">
    <name type="scientific">Trematosphaeria pertusa</name>
    <dbReference type="NCBI Taxonomy" id="390896"/>
    <lineage>
        <taxon>Eukaryota</taxon>
        <taxon>Fungi</taxon>
        <taxon>Dikarya</taxon>
        <taxon>Ascomycota</taxon>
        <taxon>Pezizomycotina</taxon>
        <taxon>Dothideomycetes</taxon>
        <taxon>Pleosporomycetidae</taxon>
        <taxon>Pleosporales</taxon>
        <taxon>Massarineae</taxon>
        <taxon>Trematosphaeriaceae</taxon>
        <taxon>Trematosphaeria</taxon>
    </lineage>
</organism>
<name>A0A6A6IS35_9PLEO</name>
<dbReference type="AlphaFoldDB" id="A0A6A6IS35"/>
<reference evidence="1" key="1">
    <citation type="journal article" date="2020" name="Stud. Mycol.">
        <title>101 Dothideomycetes genomes: a test case for predicting lifestyles and emergence of pathogens.</title>
        <authorList>
            <person name="Haridas S."/>
            <person name="Albert R."/>
            <person name="Binder M."/>
            <person name="Bloem J."/>
            <person name="Labutti K."/>
            <person name="Salamov A."/>
            <person name="Andreopoulos B."/>
            <person name="Baker S."/>
            <person name="Barry K."/>
            <person name="Bills G."/>
            <person name="Bluhm B."/>
            <person name="Cannon C."/>
            <person name="Castanera R."/>
            <person name="Culley D."/>
            <person name="Daum C."/>
            <person name="Ezra D."/>
            <person name="Gonzalez J."/>
            <person name="Henrissat B."/>
            <person name="Kuo A."/>
            <person name="Liang C."/>
            <person name="Lipzen A."/>
            <person name="Lutzoni F."/>
            <person name="Magnuson J."/>
            <person name="Mondo S."/>
            <person name="Nolan M."/>
            <person name="Ohm R."/>
            <person name="Pangilinan J."/>
            <person name="Park H.-J."/>
            <person name="Ramirez L."/>
            <person name="Alfaro M."/>
            <person name="Sun H."/>
            <person name="Tritt A."/>
            <person name="Yoshinaga Y."/>
            <person name="Zwiers L.-H."/>
            <person name="Turgeon B."/>
            <person name="Goodwin S."/>
            <person name="Spatafora J."/>
            <person name="Crous P."/>
            <person name="Grigoriev I."/>
        </authorList>
    </citation>
    <scope>NUCLEOTIDE SEQUENCE</scope>
    <source>
        <strain evidence="1">CBS 122368</strain>
    </source>
</reference>
<proteinExistence type="predicted"/>
<dbReference type="EMBL" id="ML987191">
    <property type="protein sequence ID" value="KAF2252888.1"/>
    <property type="molecule type" value="Genomic_DNA"/>
</dbReference>
<dbReference type="OrthoDB" id="437457at2759"/>
<accession>A0A6A6IS35</accession>
<gene>
    <name evidence="1" type="ORF">BU26DRAFT_211098</name>
</gene>
<dbReference type="GeneID" id="54573978"/>
<dbReference type="Proteomes" id="UP000800094">
    <property type="component" value="Unassembled WGS sequence"/>
</dbReference>
<dbReference type="RefSeq" id="XP_033687892.1">
    <property type="nucleotide sequence ID" value="XM_033820648.1"/>
</dbReference>
<keyword evidence="2" id="KW-1185">Reference proteome</keyword>
<protein>
    <submittedName>
        <fullName evidence="1">Uncharacterized protein</fullName>
    </submittedName>
</protein>
<evidence type="ECO:0000313" key="1">
    <source>
        <dbReference type="EMBL" id="KAF2252888.1"/>
    </source>
</evidence>